<dbReference type="EC" id="6.3.5.5" evidence="10"/>
<feature type="binding site" evidence="10">
    <location>
        <position position="838"/>
    </location>
    <ligand>
        <name>Mg(2+)</name>
        <dbReference type="ChEBI" id="CHEBI:18420"/>
        <label>3</label>
    </ligand>
</feature>
<feature type="domain" description="ATP-grasp" evidence="11">
    <location>
        <begin position="675"/>
        <end position="867"/>
    </location>
</feature>
<comment type="caution">
    <text evidence="10">Lacks conserved residue(s) required for the propagation of feature annotation.</text>
</comment>
<feature type="binding site" evidence="10">
    <location>
        <position position="284"/>
    </location>
    <ligand>
        <name>ATP</name>
        <dbReference type="ChEBI" id="CHEBI:30616"/>
        <label>1</label>
    </ligand>
</feature>
<feature type="binding site" evidence="10">
    <location>
        <position position="838"/>
    </location>
    <ligand>
        <name>Mn(2+)</name>
        <dbReference type="ChEBI" id="CHEBI:29035"/>
        <label>4</label>
    </ligand>
</feature>
<feature type="binding site" evidence="10">
    <location>
        <position position="175"/>
    </location>
    <ligand>
        <name>ATP</name>
        <dbReference type="ChEBI" id="CHEBI:30616"/>
        <label>1</label>
    </ligand>
</feature>
<feature type="binding site" evidence="10">
    <location>
        <position position="783"/>
    </location>
    <ligand>
        <name>ATP</name>
        <dbReference type="ChEBI" id="CHEBI:30616"/>
        <label>2</label>
    </ligand>
</feature>
<keyword evidence="4 10" id="KW-0028">Amino-acid biosynthesis</keyword>
<dbReference type="PANTHER" id="PTHR11405:SF53">
    <property type="entry name" value="CARBAMOYL-PHOSPHATE SYNTHASE [AMMONIA], MITOCHONDRIAL"/>
    <property type="match status" value="1"/>
</dbReference>
<dbReference type="HAMAP" id="MF_01210_B">
    <property type="entry name" value="CPSase_L_chain_B"/>
    <property type="match status" value="1"/>
</dbReference>
<feature type="binding site" evidence="10">
    <location>
        <position position="758"/>
    </location>
    <ligand>
        <name>ATP</name>
        <dbReference type="ChEBI" id="CHEBI:30616"/>
        <label>2</label>
    </ligand>
</feature>
<dbReference type="NCBIfam" id="NF003671">
    <property type="entry name" value="PRK05294.1"/>
    <property type="match status" value="1"/>
</dbReference>
<dbReference type="Gene3D" id="3.40.50.1380">
    <property type="entry name" value="Methylglyoxal synthase-like domain"/>
    <property type="match status" value="1"/>
</dbReference>
<feature type="binding site" evidence="10">
    <location>
        <position position="169"/>
    </location>
    <ligand>
        <name>ATP</name>
        <dbReference type="ChEBI" id="CHEBI:30616"/>
        <label>1</label>
    </ligand>
</feature>
<feature type="binding site" evidence="10">
    <location>
        <position position="840"/>
    </location>
    <ligand>
        <name>Mg(2+)</name>
        <dbReference type="ChEBI" id="CHEBI:18420"/>
        <label>4</label>
    </ligand>
</feature>
<dbReference type="PANTHER" id="PTHR11405">
    <property type="entry name" value="CARBAMOYLTRANSFERASE FAMILY MEMBER"/>
    <property type="match status" value="1"/>
</dbReference>
<feature type="binding site" evidence="10">
    <location>
        <position position="786"/>
    </location>
    <ligand>
        <name>ATP</name>
        <dbReference type="ChEBI" id="CHEBI:30616"/>
        <label>2</label>
    </ligand>
</feature>
<dbReference type="Pfam" id="PF02786">
    <property type="entry name" value="CPSase_L_D2"/>
    <property type="match status" value="2"/>
</dbReference>
<dbReference type="Gene3D" id="3.30.470.20">
    <property type="entry name" value="ATP-grasp fold, B domain"/>
    <property type="match status" value="2"/>
</dbReference>
<feature type="binding site" evidence="10">
    <location>
        <position position="711"/>
    </location>
    <ligand>
        <name>ATP</name>
        <dbReference type="ChEBI" id="CHEBI:30616"/>
        <label>2</label>
    </ligand>
</feature>
<keyword evidence="6 10" id="KW-0547">Nucleotide-binding</keyword>
<feature type="binding site" evidence="10">
    <location>
        <position position="298"/>
    </location>
    <ligand>
        <name>Mg(2+)</name>
        <dbReference type="ChEBI" id="CHEBI:18420"/>
        <label>2</label>
    </ligand>
</feature>
<evidence type="ECO:0000256" key="6">
    <source>
        <dbReference type="ARBA" id="ARBA00022741"/>
    </source>
</evidence>
<feature type="binding site" evidence="10">
    <location>
        <position position="300"/>
    </location>
    <ligand>
        <name>Mn(2+)</name>
        <dbReference type="ChEBI" id="CHEBI:29035"/>
        <label>2</label>
    </ligand>
</feature>
<dbReference type="InterPro" id="IPR011607">
    <property type="entry name" value="MGS-like_dom"/>
</dbReference>
<comment type="caution">
    <text evidence="13">The sequence shown here is derived from an EMBL/GenBank/DDBJ whole genome shotgun (WGS) entry which is preliminary data.</text>
</comment>
<evidence type="ECO:0000256" key="5">
    <source>
        <dbReference type="ARBA" id="ARBA00022737"/>
    </source>
</evidence>
<feature type="binding site" evidence="10">
    <location>
        <position position="838"/>
    </location>
    <ligand>
        <name>Mn(2+)</name>
        <dbReference type="ChEBI" id="CHEBI:29035"/>
        <label>3</label>
    </ligand>
</feature>
<feature type="binding site" evidence="10">
    <location>
        <position position="215"/>
    </location>
    <ligand>
        <name>ATP</name>
        <dbReference type="ChEBI" id="CHEBI:30616"/>
        <label>1</label>
    </ligand>
</feature>
<feature type="binding site" evidence="10">
    <location>
        <position position="826"/>
    </location>
    <ligand>
        <name>Mg(2+)</name>
        <dbReference type="ChEBI" id="CHEBI:18420"/>
        <label>3</label>
    </ligand>
</feature>
<feature type="binding site" evidence="10">
    <location>
        <position position="242"/>
    </location>
    <ligand>
        <name>ATP</name>
        <dbReference type="ChEBI" id="CHEBI:30616"/>
        <label>1</label>
    </ligand>
</feature>
<comment type="similarity">
    <text evidence="1 10">Belongs to the CarB family.</text>
</comment>
<feature type="binding site" evidence="10">
    <location>
        <position position="298"/>
    </location>
    <ligand>
        <name>ATP</name>
        <dbReference type="ChEBI" id="CHEBI:30616"/>
        <label>1</label>
    </ligand>
</feature>
<dbReference type="InterPro" id="IPR016185">
    <property type="entry name" value="PreATP-grasp_dom_sf"/>
</dbReference>
<organism evidence="13 14">
    <name type="scientific">Virgibacillus tibetensis</name>
    <dbReference type="NCBI Taxonomy" id="3042313"/>
    <lineage>
        <taxon>Bacteria</taxon>
        <taxon>Bacillati</taxon>
        <taxon>Bacillota</taxon>
        <taxon>Bacilli</taxon>
        <taxon>Bacillales</taxon>
        <taxon>Bacillaceae</taxon>
        <taxon>Virgibacillus</taxon>
    </lineage>
</organism>
<comment type="pathway">
    <text evidence="10">Pyrimidine metabolism; UMP biosynthesis via de novo pathway; (S)-dihydroorotate from bicarbonate: step 1/3.</text>
</comment>
<dbReference type="RefSeq" id="WP_327607336.1">
    <property type="nucleotide sequence ID" value="NZ_JARZFX010000003.1"/>
</dbReference>
<keyword evidence="14" id="KW-1185">Reference proteome</keyword>
<evidence type="ECO:0000256" key="10">
    <source>
        <dbReference type="HAMAP-Rule" id="MF_01210"/>
    </source>
</evidence>
<comment type="pathway">
    <text evidence="10">Amino-acid biosynthesis; L-arginine biosynthesis; carbamoyl phosphate from bicarbonate: step 1/1.</text>
</comment>
<feature type="binding site" evidence="10">
    <location>
        <position position="210"/>
    </location>
    <ligand>
        <name>ATP</name>
        <dbReference type="ChEBI" id="CHEBI:30616"/>
        <label>1</label>
    </ligand>
</feature>
<feature type="binding site" evidence="10">
    <location>
        <position position="129"/>
    </location>
    <ligand>
        <name>ATP</name>
        <dbReference type="ChEBI" id="CHEBI:30616"/>
        <label>1</label>
    </ligand>
</feature>
<dbReference type="PROSITE" id="PS00867">
    <property type="entry name" value="CPSASE_2"/>
    <property type="match status" value="2"/>
</dbReference>
<keyword evidence="8 10" id="KW-0665">Pyrimidine biosynthesis</keyword>
<dbReference type="PROSITE" id="PS00866">
    <property type="entry name" value="CPSASE_1"/>
    <property type="match status" value="1"/>
</dbReference>
<feature type="binding site" evidence="10">
    <location>
        <position position="785"/>
    </location>
    <ligand>
        <name>ATP</name>
        <dbReference type="ChEBI" id="CHEBI:30616"/>
        <label>2</label>
    </ligand>
</feature>
<feature type="binding site" evidence="10">
    <location>
        <position position="300"/>
    </location>
    <ligand>
        <name>Mg(2+)</name>
        <dbReference type="ChEBI" id="CHEBI:18420"/>
        <label>2</label>
    </ligand>
</feature>
<protein>
    <recommendedName>
        <fullName evidence="10">Carbamoyl phosphate synthase large chain</fullName>
        <ecNumber evidence="10">6.3.4.16</ecNumber>
        <ecNumber evidence="10">6.3.5.5</ecNumber>
    </recommendedName>
    <alternativeName>
        <fullName evidence="10">Carbamoyl phosphate synthetase ammonia chain</fullName>
    </alternativeName>
</protein>
<dbReference type="PROSITE" id="PS51855">
    <property type="entry name" value="MGS"/>
    <property type="match status" value="1"/>
</dbReference>
<feature type="binding site" evidence="10">
    <location>
        <position position="752"/>
    </location>
    <ligand>
        <name>ATP</name>
        <dbReference type="ChEBI" id="CHEBI:30616"/>
        <label>2</label>
    </ligand>
</feature>
<dbReference type="InterPro" id="IPR058047">
    <property type="entry name" value="CPSase_preATP-grasp"/>
</dbReference>
<feature type="binding site" evidence="10">
    <location>
        <position position="840"/>
    </location>
    <ligand>
        <name>Mn(2+)</name>
        <dbReference type="ChEBI" id="CHEBI:29035"/>
        <label>4</label>
    </ligand>
</feature>
<accession>A0ABU6KF26</accession>
<dbReference type="SUPFAM" id="SSF48108">
    <property type="entry name" value="Carbamoyl phosphate synthetase, large subunit connection domain"/>
    <property type="match status" value="1"/>
</dbReference>
<evidence type="ECO:0000256" key="8">
    <source>
        <dbReference type="ARBA" id="ARBA00022975"/>
    </source>
</evidence>
<comment type="function">
    <text evidence="10">Large subunit of the glutamine-dependent carbamoyl phosphate synthetase (CPSase). CPSase catalyzes the formation of carbamoyl phosphate from the ammonia moiety of glutamine, carbonate, and phosphate donated by ATP, constituting the first step of 2 biosynthetic pathways, one leading to arginine and/or urea and the other to pyrimidine nucleotides. The large subunit (synthetase) binds the substrates ammonia (free or transferred from glutamine from the small subunit), hydrogencarbonate and ATP and carries out an ATP-coupled ligase reaction, activating hydrogencarbonate by forming carboxy phosphate which reacts with ammonia to form carbamoyl phosphate.</text>
</comment>
<dbReference type="Gene3D" id="3.40.50.20">
    <property type="match status" value="2"/>
</dbReference>
<comment type="catalytic activity">
    <reaction evidence="10">
        <text>hydrogencarbonate + L-glutamine + 2 ATP + H2O = carbamoyl phosphate + L-glutamate + 2 ADP + phosphate + 2 H(+)</text>
        <dbReference type="Rhea" id="RHEA:18633"/>
        <dbReference type="ChEBI" id="CHEBI:15377"/>
        <dbReference type="ChEBI" id="CHEBI:15378"/>
        <dbReference type="ChEBI" id="CHEBI:17544"/>
        <dbReference type="ChEBI" id="CHEBI:29985"/>
        <dbReference type="ChEBI" id="CHEBI:30616"/>
        <dbReference type="ChEBI" id="CHEBI:43474"/>
        <dbReference type="ChEBI" id="CHEBI:58228"/>
        <dbReference type="ChEBI" id="CHEBI:58359"/>
        <dbReference type="ChEBI" id="CHEBI:456216"/>
        <dbReference type="EC" id="6.3.5.5"/>
    </reaction>
</comment>
<keyword evidence="3 10" id="KW-0436">Ligase</keyword>
<feature type="binding site" evidence="10">
    <location>
        <position position="284"/>
    </location>
    <ligand>
        <name>Mg(2+)</name>
        <dbReference type="ChEBI" id="CHEBI:18420"/>
        <label>1</label>
    </ligand>
</feature>
<dbReference type="Pfam" id="PF02787">
    <property type="entry name" value="CPSase_L_D3"/>
    <property type="match status" value="1"/>
</dbReference>
<keyword evidence="2 10" id="KW-0055">Arginine biosynthesis</keyword>
<feature type="binding site" evidence="10">
    <location>
        <position position="284"/>
    </location>
    <ligand>
        <name>Mn(2+)</name>
        <dbReference type="ChEBI" id="CHEBI:29035"/>
        <label>1</label>
    </ligand>
</feature>
<dbReference type="NCBIfam" id="TIGR01369">
    <property type="entry name" value="CPSaseII_lrg"/>
    <property type="match status" value="1"/>
</dbReference>
<dbReference type="Gene3D" id="3.30.1490.20">
    <property type="entry name" value="ATP-grasp fold, A domain"/>
    <property type="match status" value="1"/>
</dbReference>
<comment type="subunit">
    <text evidence="10">Composed of two chains; the small (or glutamine) chain promotes the hydrolysis of glutamine to ammonia, which is used by the large (or ammonia) chain to synthesize carbamoyl phosphate. Tetramer of heterodimers (alpha,beta)4.</text>
</comment>
<evidence type="ECO:0000256" key="3">
    <source>
        <dbReference type="ARBA" id="ARBA00022598"/>
    </source>
</evidence>
<comment type="cofactor">
    <cofactor evidence="10">
        <name>Mg(2+)</name>
        <dbReference type="ChEBI" id="CHEBI:18420"/>
    </cofactor>
    <cofactor evidence="10">
        <name>Mn(2+)</name>
        <dbReference type="ChEBI" id="CHEBI:29035"/>
    </cofactor>
    <text evidence="10">Binds 4 Mg(2+) or Mn(2+) ions per subunit.</text>
</comment>
<feature type="binding site" evidence="10">
    <location>
        <position position="826"/>
    </location>
    <ligand>
        <name>ATP</name>
        <dbReference type="ChEBI" id="CHEBI:30616"/>
        <label>2</label>
    </ligand>
</feature>
<feature type="domain" description="ATP-grasp" evidence="11">
    <location>
        <begin position="133"/>
        <end position="327"/>
    </location>
</feature>
<evidence type="ECO:0000256" key="4">
    <source>
        <dbReference type="ARBA" id="ARBA00022605"/>
    </source>
</evidence>
<feature type="region of interest" description="Carboxyphosphate synthetic domain" evidence="10">
    <location>
        <begin position="1"/>
        <end position="401"/>
    </location>
</feature>
<keyword evidence="5 10" id="KW-0677">Repeat</keyword>
<evidence type="ECO:0000313" key="14">
    <source>
        <dbReference type="Proteomes" id="UP001335737"/>
    </source>
</evidence>
<dbReference type="InterPro" id="IPR011761">
    <property type="entry name" value="ATP-grasp"/>
</dbReference>
<dbReference type="Pfam" id="PF25596">
    <property type="entry name" value="CPSase_L_D1"/>
    <property type="match status" value="2"/>
</dbReference>
<dbReference type="InterPro" id="IPR013815">
    <property type="entry name" value="ATP_grasp_subdomain_1"/>
</dbReference>
<evidence type="ECO:0000259" key="12">
    <source>
        <dbReference type="PROSITE" id="PS51855"/>
    </source>
</evidence>
<gene>
    <name evidence="10 13" type="primary">carB</name>
    <name evidence="13" type="ORF">QGM71_09725</name>
</gene>
<dbReference type="Proteomes" id="UP001335737">
    <property type="component" value="Unassembled WGS sequence"/>
</dbReference>
<feature type="domain" description="MGS-like" evidence="12">
    <location>
        <begin position="938"/>
        <end position="1076"/>
    </location>
</feature>
<dbReference type="NCBIfam" id="NF009455">
    <property type="entry name" value="PRK12815.1"/>
    <property type="match status" value="1"/>
</dbReference>
<name>A0ABU6KF26_9BACI</name>
<dbReference type="PROSITE" id="PS50975">
    <property type="entry name" value="ATP_GRASP"/>
    <property type="match status" value="2"/>
</dbReference>
<feature type="binding site" evidence="10">
    <location>
        <position position="208"/>
    </location>
    <ligand>
        <name>ATP</name>
        <dbReference type="ChEBI" id="CHEBI:30616"/>
        <label>1</label>
    </ligand>
</feature>
<dbReference type="InterPro" id="IPR005483">
    <property type="entry name" value="CPSase_dom"/>
</dbReference>
<keyword evidence="7 10" id="KW-0067">ATP-binding</keyword>
<dbReference type="InterPro" id="IPR005480">
    <property type="entry name" value="CPSase_lsu_oligo"/>
</dbReference>
<dbReference type="EC" id="6.3.4.16" evidence="10"/>
<comment type="catalytic activity">
    <reaction evidence="9 10">
        <text>hydrogencarbonate + NH4(+) + 2 ATP = carbamoyl phosphate + 2 ADP + phosphate + 2 H(+)</text>
        <dbReference type="Rhea" id="RHEA:18029"/>
        <dbReference type="ChEBI" id="CHEBI:15378"/>
        <dbReference type="ChEBI" id="CHEBI:17544"/>
        <dbReference type="ChEBI" id="CHEBI:28938"/>
        <dbReference type="ChEBI" id="CHEBI:30616"/>
        <dbReference type="ChEBI" id="CHEBI:43474"/>
        <dbReference type="ChEBI" id="CHEBI:58228"/>
        <dbReference type="ChEBI" id="CHEBI:456216"/>
        <dbReference type="EC" id="6.3.4.16"/>
    </reaction>
</comment>
<dbReference type="GO" id="GO:0004088">
    <property type="term" value="F:carbamoyl-phosphate synthase (glutamine-hydrolyzing) activity"/>
    <property type="evidence" value="ECO:0007669"/>
    <property type="project" value="UniProtKB-EC"/>
</dbReference>
<reference evidence="13 14" key="1">
    <citation type="journal article" date="2024" name="Int. J. Syst. Evol. Microbiol.">
        <title>Virgibacillus tibetensis sp. nov., isolated from salt lake on the Tibetan Plateau of China.</title>
        <authorList>
            <person name="Phurbu D."/>
            <person name="Liu Z.-X."/>
            <person name="Wang R."/>
            <person name="Zheng Y.-Y."/>
            <person name="Liu H.-C."/>
            <person name="Zhou Y.-G."/>
            <person name="Yu Y.-J."/>
            <person name="Li A.-H."/>
        </authorList>
    </citation>
    <scope>NUCLEOTIDE SEQUENCE [LARGE SCALE GENOMIC DNA]</scope>
    <source>
        <strain evidence="13 14">C22-A2</strain>
    </source>
</reference>
<dbReference type="SUPFAM" id="SSF52440">
    <property type="entry name" value="PreATP-grasp domain"/>
    <property type="match status" value="2"/>
</dbReference>
<dbReference type="SMART" id="SM01096">
    <property type="entry name" value="CPSase_L_D3"/>
    <property type="match status" value="1"/>
</dbReference>
<feature type="binding site" evidence="10">
    <location>
        <position position="298"/>
    </location>
    <ligand>
        <name>Mg(2+)</name>
        <dbReference type="ChEBI" id="CHEBI:18420"/>
        <label>1</label>
    </ligand>
</feature>
<evidence type="ECO:0000259" key="11">
    <source>
        <dbReference type="PROSITE" id="PS50975"/>
    </source>
</evidence>
<evidence type="ECO:0000256" key="2">
    <source>
        <dbReference type="ARBA" id="ARBA00022571"/>
    </source>
</evidence>
<evidence type="ECO:0000256" key="9">
    <source>
        <dbReference type="ARBA" id="ARBA00047359"/>
    </source>
</evidence>
<dbReference type="InterPro" id="IPR036914">
    <property type="entry name" value="MGS-like_dom_sf"/>
</dbReference>
<feature type="binding site" evidence="10">
    <location>
        <position position="243"/>
    </location>
    <ligand>
        <name>ATP</name>
        <dbReference type="ChEBI" id="CHEBI:30616"/>
        <label>1</label>
    </ligand>
</feature>
<evidence type="ECO:0000256" key="7">
    <source>
        <dbReference type="ARBA" id="ARBA00022840"/>
    </source>
</evidence>
<dbReference type="EMBL" id="JARZFX010000003">
    <property type="protein sequence ID" value="MEC5423770.1"/>
    <property type="molecule type" value="Genomic_DNA"/>
</dbReference>
<feature type="binding site" evidence="10">
    <location>
        <position position="784"/>
    </location>
    <ligand>
        <name>ATP</name>
        <dbReference type="ChEBI" id="CHEBI:30616"/>
        <label>2</label>
    </ligand>
</feature>
<sequence length="1090" mass="121131">MWKHKSLNKVLVIGSGPIVIGQAAEFDYAGTQACLALKEEGIEVVLVNNNPATIMTDNRIADHIYMEPLEVSMLEKIIAKEKPDGMIGSIGGQTGLNLTVELYEKGILDKYNVELLGTSVPSIQKGEDREKFRSLMLEIEEPIPESAIIESMEEGLNFINEIGYPVILRPAYTLGGEGGGFAYNEAEFTDLLSKGFMLSPIKQVLVEKSIKGWKEIEYEVMRDSNDTCVIVCNMENMDPVGVHTGDSIVVAPSQTLSDEQYQILRTSSLKVIRALDVVGGCNIQFALNPASNEYCIIEVNPRVSRSSALASKATGYPIARIATKCAIGYPLDEILNPITGNTFASFEPALDYVVVKLPRFPFDKFTEADRSLGTQMKATGEVMGIDRTFEGALNKAIRSLELNVTSLHWPGMEGKSSDELMELLSIPNDLRLFAIAEAFVRNLSMDKVLDLTEIDYWFLRKVERIIQCEQSLKLVQWSTISAEKLLEIKRLNISDERIAELTGVTSREVRKAYKEQSIRPAYKLVDTCAGEFDAITPYYYSTWHGSDEVITNNDRKKILVLGSGPIRIGQGVEFDYCSVHAAQAVKKMGYESVVINNNPETVSTDYSIADRLYFEPLALEDVLAVIEKENIAGVIVQFGGQTAINLANDLEAEGIPVLGTSPKQIDQMEDREQFYNVLNELSIPHITGHIVTKQEQLSASADELGFPVLIRPSYVIGGQSMFICYDEKELLKYVTRIQKDTNDRCWPLLIDQYIPGLECEVDVISDGKDIIIPGIFEHIEKAGVHSGDSMTIFPPVSLTEHMKETIVETVRQISQAVPIIGMMNIQFVIFEDIIYVLEVNPRSSRTVPIISKVTDIPMVEWAVKVQMGIPLNEISNEVNLLKEPDYYTVKAPVFSASKLKGVDHVLGPEMKSTGEIIGLGLSKNEALAKVLASIEGKGTINQKPFHLFVSISDRLKAESVDIIRKFAELGATITSTEGTANYLKMKGIQSTIIKNNKEVLLDHWKNQCPDLVLNVPSQGREKEKIGFYIRELSVRYQVPYFTSLETLGAMADSLEEAKLEEVPRSLQVYIKKLAILKEKAGAVMVDKPVV</sequence>
<dbReference type="InterPro" id="IPR006275">
    <property type="entry name" value="CPSase_lsu"/>
</dbReference>
<dbReference type="SUPFAM" id="SSF56059">
    <property type="entry name" value="Glutathione synthetase ATP-binding domain-like"/>
    <property type="match status" value="2"/>
</dbReference>
<dbReference type="InterPro" id="IPR005479">
    <property type="entry name" value="CPAse_ATP-bd"/>
</dbReference>
<feature type="binding site" evidence="10">
    <location>
        <position position="826"/>
    </location>
    <ligand>
        <name>Mn(2+)</name>
        <dbReference type="ChEBI" id="CHEBI:29035"/>
        <label>3</label>
    </ligand>
</feature>
<comment type="domain">
    <text evidence="10">The large subunit is composed of 2 ATP-grasp domains that are involved in binding the 2 ATP molecules needed for carbamoyl phosphate synthesis. The N-terminal ATP-grasp domain (referred to as the carboxyphosphate synthetic component) catalyzes the ATP-dependent phosphorylation of hydrogencarbonate to carboxyphosphate and the subsequent nucleophilic attack by ammonia to form a carbamate intermediate. The C-terminal ATP-grasp domain (referred to as the carbamoyl phosphate synthetic component) then catalyzes the phosphorylation of carbamate with the second ATP to form the end product carbamoyl phosphate. The reactive and unstable enzyme intermediates are sequentially channeled from one active site to the next through the interior of the protein over a distance of at least 96 A.</text>
</comment>
<feature type="binding site" evidence="10">
    <location>
        <position position="298"/>
    </location>
    <ligand>
        <name>Mn(2+)</name>
        <dbReference type="ChEBI" id="CHEBI:29035"/>
        <label>1</label>
    </ligand>
</feature>
<feature type="binding site" evidence="10">
    <location>
        <position position="176"/>
    </location>
    <ligand>
        <name>ATP</name>
        <dbReference type="ChEBI" id="CHEBI:30616"/>
        <label>1</label>
    </ligand>
</feature>
<dbReference type="PRINTS" id="PR00098">
    <property type="entry name" value="CPSASE"/>
</dbReference>
<feature type="binding site" evidence="10">
    <location>
        <position position="241"/>
    </location>
    <ligand>
        <name>ATP</name>
        <dbReference type="ChEBI" id="CHEBI:30616"/>
        <label>1</label>
    </ligand>
</feature>
<feature type="binding site" evidence="10">
    <location>
        <position position="298"/>
    </location>
    <ligand>
        <name>Mn(2+)</name>
        <dbReference type="ChEBI" id="CHEBI:29035"/>
        <label>2</label>
    </ligand>
</feature>
<feature type="binding site" evidence="10">
    <location>
        <position position="754"/>
    </location>
    <ligand>
        <name>ATP</name>
        <dbReference type="ChEBI" id="CHEBI:30616"/>
        <label>2</label>
    </ligand>
</feature>
<feature type="binding site" evidence="10">
    <location>
        <position position="838"/>
    </location>
    <ligand>
        <name>Mg(2+)</name>
        <dbReference type="ChEBI" id="CHEBI:18420"/>
        <label>4</label>
    </ligand>
</feature>
<dbReference type="Pfam" id="PF02142">
    <property type="entry name" value="MGS"/>
    <property type="match status" value="1"/>
</dbReference>
<feature type="region of interest" description="Allosteric domain" evidence="10">
    <location>
        <begin position="936"/>
        <end position="1090"/>
    </location>
</feature>
<dbReference type="Gene3D" id="1.10.1030.10">
    <property type="entry name" value="Carbamoyl-phosphate synthetase, large subunit oligomerisation domain"/>
    <property type="match status" value="1"/>
</dbReference>
<feature type="binding site" evidence="10">
    <location>
        <position position="838"/>
    </location>
    <ligand>
        <name>ATP</name>
        <dbReference type="ChEBI" id="CHEBI:30616"/>
        <label>2</label>
    </ligand>
</feature>
<evidence type="ECO:0000313" key="13">
    <source>
        <dbReference type="EMBL" id="MEC5423770.1"/>
    </source>
</evidence>
<dbReference type="SMART" id="SM00851">
    <property type="entry name" value="MGS"/>
    <property type="match status" value="1"/>
</dbReference>
<dbReference type="InterPro" id="IPR036897">
    <property type="entry name" value="CarbamoylP_synth_lsu_oligo_sf"/>
</dbReference>
<dbReference type="SUPFAM" id="SSF52335">
    <property type="entry name" value="Methylglyoxal synthase-like"/>
    <property type="match status" value="1"/>
</dbReference>
<proteinExistence type="inferred from homology"/>
<evidence type="ECO:0000256" key="1">
    <source>
        <dbReference type="ARBA" id="ARBA00009799"/>
    </source>
</evidence>